<accession>A0A1H6N442</accession>
<dbReference type="InterPro" id="IPR052155">
    <property type="entry name" value="Biofilm_reg_signaling"/>
</dbReference>
<dbReference type="Gene3D" id="3.30.70.270">
    <property type="match status" value="1"/>
</dbReference>
<dbReference type="AlphaFoldDB" id="A0A1H6N442"/>
<gene>
    <name evidence="2" type="ORF">SAMN05660691_03120</name>
</gene>
<dbReference type="InterPro" id="IPR029787">
    <property type="entry name" value="Nucleotide_cyclase"/>
</dbReference>
<proteinExistence type="predicted"/>
<name>A0A1H6N442_9GAMM</name>
<dbReference type="PANTHER" id="PTHR44757">
    <property type="entry name" value="DIGUANYLATE CYCLASE DGCP"/>
    <property type="match status" value="1"/>
</dbReference>
<feature type="domain" description="GGDEF" evidence="1">
    <location>
        <begin position="87"/>
        <end position="219"/>
    </location>
</feature>
<protein>
    <submittedName>
        <fullName evidence="2">Diguanylate cyclase (GGDEF) domain-containing protein</fullName>
    </submittedName>
</protein>
<dbReference type="Proteomes" id="UP000199371">
    <property type="component" value="Unassembled WGS sequence"/>
</dbReference>
<keyword evidence="3" id="KW-1185">Reference proteome</keyword>
<dbReference type="InterPro" id="IPR000160">
    <property type="entry name" value="GGDEF_dom"/>
</dbReference>
<dbReference type="EMBL" id="FNXF01000013">
    <property type="protein sequence ID" value="SEI05072.1"/>
    <property type="molecule type" value="Genomic_DNA"/>
</dbReference>
<dbReference type="PANTHER" id="PTHR44757:SF2">
    <property type="entry name" value="BIOFILM ARCHITECTURE MAINTENANCE PROTEIN MBAA"/>
    <property type="match status" value="1"/>
</dbReference>
<evidence type="ECO:0000313" key="3">
    <source>
        <dbReference type="Proteomes" id="UP000199371"/>
    </source>
</evidence>
<dbReference type="RefSeq" id="WP_092795356.1">
    <property type="nucleotide sequence ID" value="NZ_FNXF01000013.1"/>
</dbReference>
<dbReference type="SUPFAM" id="SSF55073">
    <property type="entry name" value="Nucleotide cyclase"/>
    <property type="match status" value="1"/>
</dbReference>
<dbReference type="PROSITE" id="PS50887">
    <property type="entry name" value="GGDEF"/>
    <property type="match status" value="1"/>
</dbReference>
<organism evidence="2 3">
    <name type="scientific">Rheinheimera pacifica</name>
    <dbReference type="NCBI Taxonomy" id="173990"/>
    <lineage>
        <taxon>Bacteria</taxon>
        <taxon>Pseudomonadati</taxon>
        <taxon>Pseudomonadota</taxon>
        <taxon>Gammaproteobacteria</taxon>
        <taxon>Chromatiales</taxon>
        <taxon>Chromatiaceae</taxon>
        <taxon>Rheinheimera</taxon>
    </lineage>
</organism>
<dbReference type="STRING" id="173990.SAMN05660691_03120"/>
<dbReference type="InterPro" id="IPR043128">
    <property type="entry name" value="Rev_trsase/Diguanyl_cyclase"/>
</dbReference>
<dbReference type="Pfam" id="PF00990">
    <property type="entry name" value="GGDEF"/>
    <property type="match status" value="1"/>
</dbReference>
<sequence length="219" mass="24130">MQHKLSVISHIHGALPSTQKILLSPRRSYAELQQALQRAESITERTLCELLALQQSQLLGTKAEATDKLPIQPQLSFMIKQAQRHGSSFAVLFVQLDHYKNIYDGHGVEVAKQLSEATLARMVATLRDCDSISQQADDQFLLLITDVSRIYDAVLVAEKLKQKLSILHGVSVMPLGITVSIGISRFPQDGNDAGLLIERAAAALLHAQNRGGNQFSLLR</sequence>
<reference evidence="3" key="1">
    <citation type="submission" date="2016-10" db="EMBL/GenBank/DDBJ databases">
        <authorList>
            <person name="Varghese N."/>
            <person name="Submissions S."/>
        </authorList>
    </citation>
    <scope>NUCLEOTIDE SEQUENCE [LARGE SCALE GENOMIC DNA]</scope>
    <source>
        <strain evidence="3">DSM 17616</strain>
    </source>
</reference>
<dbReference type="OrthoDB" id="5762401at2"/>
<evidence type="ECO:0000313" key="2">
    <source>
        <dbReference type="EMBL" id="SEI05072.1"/>
    </source>
</evidence>
<evidence type="ECO:0000259" key="1">
    <source>
        <dbReference type="PROSITE" id="PS50887"/>
    </source>
</evidence>
<dbReference type="CDD" id="cd01949">
    <property type="entry name" value="GGDEF"/>
    <property type="match status" value="1"/>
</dbReference>
<dbReference type="SMART" id="SM00267">
    <property type="entry name" value="GGDEF"/>
    <property type="match status" value="1"/>
</dbReference>
<dbReference type="NCBIfam" id="TIGR00254">
    <property type="entry name" value="GGDEF"/>
    <property type="match status" value="1"/>
</dbReference>